<accession>A0A828QVA4</accession>
<dbReference type="InterPro" id="IPR012893">
    <property type="entry name" value="HipA-like_C"/>
</dbReference>
<evidence type="ECO:0000313" key="7">
    <source>
        <dbReference type="Proteomes" id="UP000005813"/>
    </source>
</evidence>
<dbReference type="EMBL" id="AEPU01000034">
    <property type="protein sequence ID" value="EFU71129.1"/>
    <property type="molecule type" value="Genomic_DNA"/>
</dbReference>
<evidence type="ECO:0000256" key="1">
    <source>
        <dbReference type="ARBA" id="ARBA00022679"/>
    </source>
</evidence>
<keyword evidence="1" id="KW-0808">Transferase</keyword>
<evidence type="ECO:0000313" key="6">
    <source>
        <dbReference type="EMBL" id="EFU71129.1"/>
    </source>
</evidence>
<dbReference type="AlphaFoldDB" id="A0A828QVA4"/>
<keyword evidence="3" id="KW-0175">Coiled coil</keyword>
<proteinExistence type="predicted"/>
<gene>
    <name evidence="6" type="ORF">HMPREF9400_1610</name>
</gene>
<keyword evidence="2" id="KW-0418">Kinase</keyword>
<dbReference type="GO" id="GO:0016301">
    <property type="term" value="F:kinase activity"/>
    <property type="evidence" value="ECO:0007669"/>
    <property type="project" value="UniProtKB-KW"/>
</dbReference>
<dbReference type="Gene3D" id="3.30.200.120">
    <property type="match status" value="1"/>
</dbReference>
<dbReference type="CDD" id="cd17792">
    <property type="entry name" value="CtkA"/>
    <property type="match status" value="1"/>
</dbReference>
<comment type="caution">
    <text evidence="6">The sequence shown here is derived from an EMBL/GenBank/DDBJ whole genome shotgun (WGS) entry which is preliminary data.</text>
</comment>
<evidence type="ECO:0000256" key="4">
    <source>
        <dbReference type="SAM" id="MobiDB-lite"/>
    </source>
</evidence>
<organism evidence="6 7">
    <name type="scientific">Campylobacter upsaliensis JV21</name>
    <dbReference type="NCBI Taxonomy" id="888826"/>
    <lineage>
        <taxon>Bacteria</taxon>
        <taxon>Pseudomonadati</taxon>
        <taxon>Campylobacterota</taxon>
        <taxon>Epsilonproteobacteria</taxon>
        <taxon>Campylobacterales</taxon>
        <taxon>Campylobacteraceae</taxon>
        <taxon>Campylobacter</taxon>
    </lineage>
</organism>
<evidence type="ECO:0000259" key="5">
    <source>
        <dbReference type="Pfam" id="PF07804"/>
    </source>
</evidence>
<name>A0A828QVA4_CAMUP</name>
<protein>
    <recommendedName>
        <fullName evidence="5">HipA-like C-terminal domain-containing protein</fullName>
    </recommendedName>
</protein>
<feature type="region of interest" description="Disordered" evidence="4">
    <location>
        <begin position="338"/>
        <end position="358"/>
    </location>
</feature>
<sequence length="358" mass="42104">MVDFSACEIEYTKFYDGLNGKKLALYYNDELYMLKFPKENQSDNNYASSTINEYIGSHIFSILGFKTQETLLGYYKDKIVVACKDFEGFDKRLMIFGKVKNSALNENSSSNFLDTDFYETLKTIESQNIIEAKTLKDFYYEMFIADTFISNFDRHNGNWGFLVDKDRKVSIAPIYDCGSSLYPKLDNEKIKHYLNHKGSFNDLMLNQSTSAITIKNKKINPQNFLKEYCDENMFKALQKIYAQIDENKIFNVIDNIEIISNIRKLFYKEVIKERKNILERIIKKNLQEAQIQNKALEAKVSELLREQENISSMPRAKDFHKDFQKDLEESFNMKLDEDLKDEKNSNSQNKTNILRKRK</sequence>
<evidence type="ECO:0000256" key="2">
    <source>
        <dbReference type="ARBA" id="ARBA00022777"/>
    </source>
</evidence>
<dbReference type="Gene3D" id="1.10.1070.20">
    <property type="match status" value="1"/>
</dbReference>
<evidence type="ECO:0000256" key="3">
    <source>
        <dbReference type="SAM" id="Coils"/>
    </source>
</evidence>
<feature type="domain" description="HipA-like C-terminal" evidence="5">
    <location>
        <begin position="28"/>
        <end position="198"/>
    </location>
</feature>
<dbReference type="Pfam" id="PF07804">
    <property type="entry name" value="HipA_C"/>
    <property type="match status" value="1"/>
</dbReference>
<dbReference type="Proteomes" id="UP000005813">
    <property type="component" value="Unassembled WGS sequence"/>
</dbReference>
<reference evidence="6 7" key="1">
    <citation type="submission" date="2010-12" db="EMBL/GenBank/DDBJ databases">
        <authorList>
            <person name="Muzny D."/>
            <person name="Qin X."/>
            <person name="Buhay C."/>
            <person name="Dugan-Rocha S."/>
            <person name="Ding Y."/>
            <person name="Chen G."/>
            <person name="Hawes A."/>
            <person name="Holder M."/>
            <person name="Jhangiani S."/>
            <person name="Johnson A."/>
            <person name="Khan Z."/>
            <person name="Li Z."/>
            <person name="Liu W."/>
            <person name="Liu X."/>
            <person name="Perez L."/>
            <person name="Shen H."/>
            <person name="Wang Q."/>
            <person name="Watt J."/>
            <person name="Xi L."/>
            <person name="Xin Y."/>
            <person name="Zhou J."/>
            <person name="Deng J."/>
            <person name="Jiang H."/>
            <person name="Liu Y."/>
            <person name="Qu J."/>
            <person name="Song X.-Z."/>
            <person name="Zhang L."/>
            <person name="Villasana D."/>
            <person name="Johnson A."/>
            <person name="Liu J."/>
            <person name="Liyanage D."/>
            <person name="Lorensuhewa L."/>
            <person name="Robinson T."/>
            <person name="Song A."/>
            <person name="Song B.-B."/>
            <person name="Dinh H."/>
            <person name="Thornton R."/>
            <person name="Coyle M."/>
            <person name="Francisco L."/>
            <person name="Jackson L."/>
            <person name="Javaid M."/>
            <person name="Korchina V."/>
            <person name="Kovar C."/>
            <person name="Mata R."/>
            <person name="Mathew T."/>
            <person name="Ngo R."/>
            <person name="Nguyen L."/>
            <person name="Nguyen N."/>
            <person name="Okwuonu G."/>
            <person name="Ongeri F."/>
            <person name="Pham C."/>
            <person name="Simmons D."/>
            <person name="Wilczek-Boney K."/>
            <person name="Hale W."/>
            <person name="Jakkamsetti A."/>
            <person name="Pham P."/>
            <person name="Ruth R."/>
            <person name="San Lucas F."/>
            <person name="Warren J."/>
            <person name="Zhang J."/>
            <person name="Zhao Z."/>
            <person name="Zhou C."/>
            <person name="Zhu D."/>
            <person name="Lee S."/>
            <person name="Bess C."/>
            <person name="Blankenburg K."/>
            <person name="Forbes L."/>
            <person name="Fu Q."/>
            <person name="Gubbala S."/>
            <person name="Hirani K."/>
            <person name="Jayaseelan J.C."/>
            <person name="Lara F."/>
            <person name="Munidasa M."/>
            <person name="Palculict T."/>
            <person name="Patil S."/>
            <person name="Pu L.-L."/>
            <person name="Saada N."/>
            <person name="Tang L."/>
            <person name="Weissenberger G."/>
            <person name="Zhu Y."/>
            <person name="Hemphill L."/>
            <person name="Shang Y."/>
            <person name="Youmans B."/>
            <person name="Ayvaz T."/>
            <person name="Ross M."/>
            <person name="Santibanez J."/>
            <person name="Aqrawi P."/>
            <person name="Gross S."/>
            <person name="Joshi V."/>
            <person name="Fowler G."/>
            <person name="Nazareth L."/>
            <person name="Reid J."/>
            <person name="Worley K."/>
            <person name="Petrosino J."/>
            <person name="Highlander S."/>
            <person name="Gibbs R."/>
        </authorList>
    </citation>
    <scope>NUCLEOTIDE SEQUENCE [LARGE SCALE GENOMIC DNA]</scope>
    <source>
        <strain evidence="6 7">JV21</strain>
    </source>
</reference>
<feature type="coiled-coil region" evidence="3">
    <location>
        <begin position="279"/>
        <end position="313"/>
    </location>
</feature>